<name>A0A1R4G4U0_9MICC</name>
<gene>
    <name evidence="5" type="primary">proC</name>
    <name evidence="11" type="ORF">FM101_07795</name>
</gene>
<evidence type="ECO:0000313" key="11">
    <source>
        <dbReference type="EMBL" id="SJM63270.1"/>
    </source>
</evidence>
<dbReference type="Proteomes" id="UP000195913">
    <property type="component" value="Unassembled WGS sequence"/>
</dbReference>
<reference evidence="11 12" key="1">
    <citation type="submission" date="2017-02" db="EMBL/GenBank/DDBJ databases">
        <authorList>
            <person name="Peterson S.W."/>
        </authorList>
    </citation>
    <scope>NUCLEOTIDE SEQUENCE [LARGE SCALE GENOMIC DNA]</scope>
    <source>
        <strain evidence="11 12">B Ar 00.02</strain>
    </source>
</reference>
<dbReference type="PROSITE" id="PS00521">
    <property type="entry name" value="P5CR"/>
    <property type="match status" value="1"/>
</dbReference>
<comment type="subcellular location">
    <subcellularLocation>
        <location evidence="5">Cytoplasm</location>
    </subcellularLocation>
</comment>
<evidence type="ECO:0000256" key="6">
    <source>
        <dbReference type="NCBIfam" id="TIGR00112"/>
    </source>
</evidence>
<dbReference type="PANTHER" id="PTHR11645:SF0">
    <property type="entry name" value="PYRROLINE-5-CARBOXYLATE REDUCTASE 3"/>
    <property type="match status" value="1"/>
</dbReference>
<feature type="domain" description="Pyrroline-5-carboxylate reductase catalytic N-terminal" evidence="9">
    <location>
        <begin position="16"/>
        <end position="115"/>
    </location>
</feature>
<dbReference type="InterPro" id="IPR008927">
    <property type="entry name" value="6-PGluconate_DH-like_C_sf"/>
</dbReference>
<sequence length="289" mass="28615">MATSNETPDTPSTGQRLAFIGTGNMNGAILRGILAGGFDPQSITATVRGSEKAELLATDTGVATLATSEDEKANRQAVAAADIVFVGVKPVGIQDACRDIAPALPERAVVVSVAAAVTIAMIEASLPEGQSVVRAMPNTPLTVGKGVVALAGGSSTSEADLEAVSALLSGSGMVRVVSEDQIDAVSAVSGSGPAYAFYLAEAMAAAGEELGLETGLARDLARATVAGAGVMLDEPHADPSALRTAVTSPGGTTQAALEGFDAAGVRAGIGSGVKAASERAAQITRELAG</sequence>
<feature type="binding site" evidence="7">
    <location>
        <begin position="20"/>
        <end position="25"/>
    </location>
    <ligand>
        <name>NADP(+)</name>
        <dbReference type="ChEBI" id="CHEBI:58349"/>
    </ligand>
</feature>
<dbReference type="Gene3D" id="3.40.50.720">
    <property type="entry name" value="NAD(P)-binding Rossmann-like Domain"/>
    <property type="match status" value="1"/>
</dbReference>
<evidence type="ECO:0000259" key="10">
    <source>
        <dbReference type="Pfam" id="PF14748"/>
    </source>
</evidence>
<dbReference type="UniPathway" id="UPA00098">
    <property type="reaction ID" value="UER00361"/>
</dbReference>
<dbReference type="SUPFAM" id="SSF51735">
    <property type="entry name" value="NAD(P)-binding Rossmann-fold domains"/>
    <property type="match status" value="1"/>
</dbReference>
<dbReference type="GO" id="GO:0005737">
    <property type="term" value="C:cytoplasm"/>
    <property type="evidence" value="ECO:0007669"/>
    <property type="project" value="UniProtKB-SubCell"/>
</dbReference>
<dbReference type="Pfam" id="PF03807">
    <property type="entry name" value="F420_oxidored"/>
    <property type="match status" value="1"/>
</dbReference>
<evidence type="ECO:0000256" key="7">
    <source>
        <dbReference type="PIRSR" id="PIRSR000193-1"/>
    </source>
</evidence>
<comment type="pathway">
    <text evidence="5 8">Amino-acid biosynthesis; L-proline biosynthesis; L-proline from L-glutamate 5-semialdehyde: step 1/1.</text>
</comment>
<dbReference type="EMBL" id="FUHW01000027">
    <property type="protein sequence ID" value="SJM63270.1"/>
    <property type="molecule type" value="Genomic_DNA"/>
</dbReference>
<dbReference type="NCBIfam" id="TIGR00112">
    <property type="entry name" value="proC"/>
    <property type="match status" value="1"/>
</dbReference>
<dbReference type="SUPFAM" id="SSF48179">
    <property type="entry name" value="6-phosphogluconate dehydrogenase C-terminal domain-like"/>
    <property type="match status" value="1"/>
</dbReference>
<proteinExistence type="inferred from homology"/>
<feature type="binding site" evidence="7">
    <location>
        <position position="74"/>
    </location>
    <ligand>
        <name>NADPH</name>
        <dbReference type="ChEBI" id="CHEBI:57783"/>
    </ligand>
</feature>
<feature type="domain" description="Pyrroline-5-carboxylate reductase dimerisation" evidence="10">
    <location>
        <begin position="179"/>
        <end position="282"/>
    </location>
</feature>
<comment type="similarity">
    <text evidence="1 5 8">Belongs to the pyrroline-5-carboxylate reductase family.</text>
</comment>
<dbReference type="PANTHER" id="PTHR11645">
    <property type="entry name" value="PYRROLINE-5-CARBOXYLATE REDUCTASE"/>
    <property type="match status" value="1"/>
</dbReference>
<keyword evidence="5 8" id="KW-0028">Amino-acid biosynthesis</keyword>
<comment type="catalytic activity">
    <reaction evidence="5">
        <text>L-proline + NAD(+) = (S)-1-pyrroline-5-carboxylate + NADH + 2 H(+)</text>
        <dbReference type="Rhea" id="RHEA:14105"/>
        <dbReference type="ChEBI" id="CHEBI:15378"/>
        <dbReference type="ChEBI" id="CHEBI:17388"/>
        <dbReference type="ChEBI" id="CHEBI:57540"/>
        <dbReference type="ChEBI" id="CHEBI:57945"/>
        <dbReference type="ChEBI" id="CHEBI:60039"/>
        <dbReference type="EC" id="1.5.1.2"/>
    </reaction>
</comment>
<dbReference type="Gene3D" id="1.10.3730.10">
    <property type="entry name" value="ProC C-terminal domain-like"/>
    <property type="match status" value="1"/>
</dbReference>
<dbReference type="InterPro" id="IPR036291">
    <property type="entry name" value="NAD(P)-bd_dom_sf"/>
</dbReference>
<dbReference type="Pfam" id="PF14748">
    <property type="entry name" value="P5CR_dimer"/>
    <property type="match status" value="1"/>
</dbReference>
<dbReference type="InterPro" id="IPR053790">
    <property type="entry name" value="P5CR-like_CS"/>
</dbReference>
<dbReference type="InterPro" id="IPR028939">
    <property type="entry name" value="P5C_Rdtase_cat_N"/>
</dbReference>
<evidence type="ECO:0000313" key="12">
    <source>
        <dbReference type="Proteomes" id="UP000195913"/>
    </source>
</evidence>
<dbReference type="PIRSF" id="PIRSF000193">
    <property type="entry name" value="Pyrrol-5-carb_rd"/>
    <property type="match status" value="1"/>
</dbReference>
<keyword evidence="5" id="KW-0963">Cytoplasm</keyword>
<keyword evidence="5 8" id="KW-0641">Proline biosynthesis</keyword>
<dbReference type="GO" id="GO:0004735">
    <property type="term" value="F:pyrroline-5-carboxylate reductase activity"/>
    <property type="evidence" value="ECO:0007669"/>
    <property type="project" value="UniProtKB-UniRule"/>
</dbReference>
<evidence type="ECO:0000256" key="1">
    <source>
        <dbReference type="ARBA" id="ARBA00005525"/>
    </source>
</evidence>
<keyword evidence="2 5" id="KW-0521">NADP</keyword>
<keyword evidence="12" id="KW-1185">Reference proteome</keyword>
<dbReference type="InterPro" id="IPR029036">
    <property type="entry name" value="P5CR_dimer"/>
</dbReference>
<organism evidence="11 12">
    <name type="scientific">Arthrobacter rhombi</name>
    <dbReference type="NCBI Taxonomy" id="71253"/>
    <lineage>
        <taxon>Bacteria</taxon>
        <taxon>Bacillati</taxon>
        <taxon>Actinomycetota</taxon>
        <taxon>Actinomycetes</taxon>
        <taxon>Micrococcales</taxon>
        <taxon>Micrococcaceae</taxon>
        <taxon>Arthrobacter</taxon>
    </lineage>
</organism>
<dbReference type="InterPro" id="IPR000304">
    <property type="entry name" value="Pyrroline-COOH_reductase"/>
</dbReference>
<dbReference type="FunFam" id="1.10.3730.10:FF:000001">
    <property type="entry name" value="Pyrroline-5-carboxylate reductase"/>
    <property type="match status" value="1"/>
</dbReference>
<comment type="catalytic activity">
    <reaction evidence="5 8">
        <text>L-proline + NADP(+) = (S)-1-pyrroline-5-carboxylate + NADPH + 2 H(+)</text>
        <dbReference type="Rhea" id="RHEA:14109"/>
        <dbReference type="ChEBI" id="CHEBI:15378"/>
        <dbReference type="ChEBI" id="CHEBI:17388"/>
        <dbReference type="ChEBI" id="CHEBI:57783"/>
        <dbReference type="ChEBI" id="CHEBI:58349"/>
        <dbReference type="ChEBI" id="CHEBI:60039"/>
        <dbReference type="EC" id="1.5.1.2"/>
    </reaction>
</comment>
<dbReference type="AlphaFoldDB" id="A0A1R4G4U0"/>
<evidence type="ECO:0000256" key="8">
    <source>
        <dbReference type="RuleBase" id="RU003903"/>
    </source>
</evidence>
<evidence type="ECO:0000256" key="5">
    <source>
        <dbReference type="HAMAP-Rule" id="MF_01925"/>
    </source>
</evidence>
<accession>A0A1R4G4U0</accession>
<evidence type="ECO:0000256" key="2">
    <source>
        <dbReference type="ARBA" id="ARBA00022857"/>
    </source>
</evidence>
<dbReference type="HAMAP" id="MF_01925">
    <property type="entry name" value="P5C_reductase"/>
    <property type="match status" value="1"/>
</dbReference>
<dbReference type="RefSeq" id="WP_086997854.1">
    <property type="nucleotide sequence ID" value="NZ_FUHW01000027.1"/>
</dbReference>
<comment type="function">
    <text evidence="4 5">Catalyzes the reduction of 1-pyrroline-5-carboxylate (PCA) to L-proline.</text>
</comment>
<keyword evidence="3 5" id="KW-0560">Oxidoreductase</keyword>
<dbReference type="GO" id="GO:0055129">
    <property type="term" value="P:L-proline biosynthetic process"/>
    <property type="evidence" value="ECO:0007669"/>
    <property type="project" value="UniProtKB-UniRule"/>
</dbReference>
<evidence type="ECO:0000256" key="3">
    <source>
        <dbReference type="ARBA" id="ARBA00023002"/>
    </source>
</evidence>
<evidence type="ECO:0000256" key="4">
    <source>
        <dbReference type="ARBA" id="ARBA00058118"/>
    </source>
</evidence>
<protein>
    <recommendedName>
        <fullName evidence="5 6">Pyrroline-5-carboxylate reductase</fullName>
        <shortName evidence="5">P5C reductase</shortName>
        <shortName evidence="5">P5CR</shortName>
        <ecNumber evidence="5 6">1.5.1.2</ecNumber>
    </recommendedName>
    <alternativeName>
        <fullName evidence="5">PCA reductase</fullName>
    </alternativeName>
</protein>
<evidence type="ECO:0000259" key="9">
    <source>
        <dbReference type="Pfam" id="PF03807"/>
    </source>
</evidence>
<dbReference type="EC" id="1.5.1.2" evidence="5 6"/>